<sequence>MAQVRRSKRQRVAVDYARLDETGFDDCTRVQYRKLSRAVAKWDDASQGEAEIGSQGGGGGGGGGGGQTLAAAAVPVVEAKDLSHYVHSTGFKNPCVVRAVDDGASALGLRLPETQLTVEDLAKLVGFDRQIETIDVTTQAEGPVYAMEDWVSYFSSPNPKKPLLNVVSLDLANTPLQKMVSAPSLVKELDLVEKAWPRNQSTTIPEVQLYAIMSVEGCFMDFHLDFGGSSVWYHVISGKKTFLMIPPTKGNLMLFEEWSSSDRQASVFFAERASGGQKVELSTGDTLLLPGGWPHCVVTHSDSIVIGGNFLTGYNLGLQLDIYPLSCSLDDSDRFFSLTLQYLADGGAAQSSPKLLKDDSGKEEVTSWEKEGLPKLVRGLKFWLQSKDGGEVPPDISDPVELLKELENILKVKKSSSDVGLTSPTEGETSVKPEKVENEEEEAEEEQEDDEGEVLYDENRKDDDEDFDVEKDGDATSSDTDEEFDDESEYSEDSDRPRRKPKPYSRGGRKEVKSASVSKLMHGTKPSPVKKASNTKANTTVRERLMKKIGVDPRMPFNPRQQKPRQREESPPPEEEEGDEGDEFDGEEAARI</sequence>
<dbReference type="InterPro" id="IPR050690">
    <property type="entry name" value="JHDM1_Histone_Demethylase"/>
</dbReference>
<dbReference type="OMA" id="MFEEWAS"/>
<keyword evidence="10" id="KW-1185">Reference proteome</keyword>
<dbReference type="GO" id="GO:0003712">
    <property type="term" value="F:transcription coregulator activity"/>
    <property type="evidence" value="ECO:0000318"/>
    <property type="project" value="GO_Central"/>
</dbReference>
<evidence type="ECO:0000256" key="6">
    <source>
        <dbReference type="ARBA" id="ARBA00023163"/>
    </source>
</evidence>
<organism evidence="10">
    <name type="scientific">Selaginella moellendorffii</name>
    <name type="common">Spikemoss</name>
    <dbReference type="NCBI Taxonomy" id="88036"/>
    <lineage>
        <taxon>Eukaryota</taxon>
        <taxon>Viridiplantae</taxon>
        <taxon>Streptophyta</taxon>
        <taxon>Embryophyta</taxon>
        <taxon>Tracheophyta</taxon>
        <taxon>Lycopodiopsida</taxon>
        <taxon>Selaginellales</taxon>
        <taxon>Selaginellaceae</taxon>
        <taxon>Selaginella</taxon>
    </lineage>
</organism>
<dbReference type="GO" id="GO:0006357">
    <property type="term" value="P:regulation of transcription by RNA polymerase II"/>
    <property type="evidence" value="ECO:0000318"/>
    <property type="project" value="GO_Central"/>
</dbReference>
<dbReference type="EMBL" id="GL377565">
    <property type="protein sequence ID" value="EFJ37823.1"/>
    <property type="molecule type" value="Genomic_DNA"/>
</dbReference>
<dbReference type="STRING" id="88036.D8QQM9"/>
<feature type="domain" description="JmjC" evidence="8">
    <location>
        <begin position="163"/>
        <end position="327"/>
    </location>
</feature>
<evidence type="ECO:0000256" key="1">
    <source>
        <dbReference type="ARBA" id="ARBA00006801"/>
    </source>
</evidence>
<dbReference type="CDD" id="cd21743">
    <property type="entry name" value="CTD_KDM2A_2B-like"/>
    <property type="match status" value="1"/>
</dbReference>
<keyword evidence="6" id="KW-0804">Transcription</keyword>
<keyword evidence="3" id="KW-0560">Oxidoreductase</keyword>
<feature type="compositionally biased region" description="Acidic residues" evidence="7">
    <location>
        <begin position="437"/>
        <end position="456"/>
    </location>
</feature>
<evidence type="ECO:0000256" key="4">
    <source>
        <dbReference type="ARBA" id="ARBA00023004"/>
    </source>
</evidence>
<evidence type="ECO:0000256" key="7">
    <source>
        <dbReference type="SAM" id="MobiDB-lite"/>
    </source>
</evidence>
<comment type="similarity">
    <text evidence="1">Belongs to the JARID1 histone demethylase family.</text>
</comment>
<dbReference type="AlphaFoldDB" id="D8QQM9"/>
<dbReference type="HOGENOM" id="CLU_464946_0_0_1"/>
<dbReference type="GO" id="GO:0016491">
    <property type="term" value="F:oxidoreductase activity"/>
    <property type="evidence" value="ECO:0007669"/>
    <property type="project" value="UniProtKB-KW"/>
</dbReference>
<dbReference type="Proteomes" id="UP000001514">
    <property type="component" value="Unassembled WGS sequence"/>
</dbReference>
<dbReference type="GO" id="GO:0046872">
    <property type="term" value="F:metal ion binding"/>
    <property type="evidence" value="ECO:0007669"/>
    <property type="project" value="UniProtKB-KW"/>
</dbReference>
<dbReference type="InterPro" id="IPR003347">
    <property type="entry name" value="JmjC_dom"/>
</dbReference>
<dbReference type="KEGG" id="smo:SELMODRAFT_437404"/>
<evidence type="ECO:0000256" key="3">
    <source>
        <dbReference type="ARBA" id="ARBA00023002"/>
    </source>
</evidence>
<evidence type="ECO:0000313" key="10">
    <source>
        <dbReference type="Proteomes" id="UP000001514"/>
    </source>
</evidence>
<keyword evidence="4" id="KW-0408">Iron</keyword>
<evidence type="ECO:0000313" key="9">
    <source>
        <dbReference type="EMBL" id="EFJ37823.1"/>
    </source>
</evidence>
<dbReference type="PANTHER" id="PTHR23123">
    <property type="entry name" value="PHD/F-BOX CONTAINING PROTEIN"/>
    <property type="match status" value="1"/>
</dbReference>
<dbReference type="GO" id="GO:0006338">
    <property type="term" value="P:chromatin remodeling"/>
    <property type="evidence" value="ECO:0000318"/>
    <property type="project" value="GO_Central"/>
</dbReference>
<dbReference type="InParanoid" id="D8QQM9"/>
<feature type="compositionally biased region" description="Acidic residues" evidence="7">
    <location>
        <begin position="571"/>
        <end position="592"/>
    </location>
</feature>
<reference evidence="9 10" key="1">
    <citation type="journal article" date="2011" name="Science">
        <title>The Selaginella genome identifies genetic changes associated with the evolution of vascular plants.</title>
        <authorList>
            <person name="Banks J.A."/>
            <person name="Nishiyama T."/>
            <person name="Hasebe M."/>
            <person name="Bowman J.L."/>
            <person name="Gribskov M."/>
            <person name="dePamphilis C."/>
            <person name="Albert V.A."/>
            <person name="Aono N."/>
            <person name="Aoyama T."/>
            <person name="Ambrose B.A."/>
            <person name="Ashton N.W."/>
            <person name="Axtell M.J."/>
            <person name="Barker E."/>
            <person name="Barker M.S."/>
            <person name="Bennetzen J.L."/>
            <person name="Bonawitz N.D."/>
            <person name="Chapple C."/>
            <person name="Cheng C."/>
            <person name="Correa L.G."/>
            <person name="Dacre M."/>
            <person name="DeBarry J."/>
            <person name="Dreyer I."/>
            <person name="Elias M."/>
            <person name="Engstrom E.M."/>
            <person name="Estelle M."/>
            <person name="Feng L."/>
            <person name="Finet C."/>
            <person name="Floyd S.K."/>
            <person name="Frommer W.B."/>
            <person name="Fujita T."/>
            <person name="Gramzow L."/>
            <person name="Gutensohn M."/>
            <person name="Harholt J."/>
            <person name="Hattori M."/>
            <person name="Heyl A."/>
            <person name="Hirai T."/>
            <person name="Hiwatashi Y."/>
            <person name="Ishikawa M."/>
            <person name="Iwata M."/>
            <person name="Karol K.G."/>
            <person name="Koehler B."/>
            <person name="Kolukisaoglu U."/>
            <person name="Kubo M."/>
            <person name="Kurata T."/>
            <person name="Lalonde S."/>
            <person name="Li K."/>
            <person name="Li Y."/>
            <person name="Litt A."/>
            <person name="Lyons E."/>
            <person name="Manning G."/>
            <person name="Maruyama T."/>
            <person name="Michael T.P."/>
            <person name="Mikami K."/>
            <person name="Miyazaki S."/>
            <person name="Morinaga S."/>
            <person name="Murata T."/>
            <person name="Mueller-Roeber B."/>
            <person name="Nelson D.R."/>
            <person name="Obara M."/>
            <person name="Oguri Y."/>
            <person name="Olmstead R.G."/>
            <person name="Onodera N."/>
            <person name="Petersen B.L."/>
            <person name="Pils B."/>
            <person name="Prigge M."/>
            <person name="Rensing S.A."/>
            <person name="Riano-Pachon D.M."/>
            <person name="Roberts A.W."/>
            <person name="Sato Y."/>
            <person name="Scheller H.V."/>
            <person name="Schulz B."/>
            <person name="Schulz C."/>
            <person name="Shakirov E.V."/>
            <person name="Shibagaki N."/>
            <person name="Shinohara N."/>
            <person name="Shippen D.E."/>
            <person name="Soerensen I."/>
            <person name="Sotooka R."/>
            <person name="Sugimoto N."/>
            <person name="Sugita M."/>
            <person name="Sumikawa N."/>
            <person name="Tanurdzic M."/>
            <person name="Theissen G."/>
            <person name="Ulvskov P."/>
            <person name="Wakazuki S."/>
            <person name="Weng J.K."/>
            <person name="Willats W.W."/>
            <person name="Wipf D."/>
            <person name="Wolf P.G."/>
            <person name="Yang L."/>
            <person name="Zimmer A.D."/>
            <person name="Zhu Q."/>
            <person name="Mitros T."/>
            <person name="Hellsten U."/>
            <person name="Loque D."/>
            <person name="Otillar R."/>
            <person name="Salamov A."/>
            <person name="Schmutz J."/>
            <person name="Shapiro H."/>
            <person name="Lindquist E."/>
            <person name="Lucas S."/>
            <person name="Rokhsar D."/>
            <person name="Grigoriev I.V."/>
        </authorList>
    </citation>
    <scope>NUCLEOTIDE SEQUENCE [LARGE SCALE GENOMIC DNA]</scope>
</reference>
<dbReference type="GO" id="GO:0032452">
    <property type="term" value="F:histone demethylase activity"/>
    <property type="evidence" value="ECO:0000318"/>
    <property type="project" value="GO_Central"/>
</dbReference>
<feature type="compositionally biased region" description="Gly residues" evidence="7">
    <location>
        <begin position="54"/>
        <end position="66"/>
    </location>
</feature>
<keyword evidence="2" id="KW-0479">Metal-binding</keyword>
<dbReference type="Gramene" id="EFJ37823">
    <property type="protein sequence ID" value="EFJ37823"/>
    <property type="gene ID" value="SELMODRAFT_437404"/>
</dbReference>
<evidence type="ECO:0000259" key="8">
    <source>
        <dbReference type="PROSITE" id="PS51184"/>
    </source>
</evidence>
<feature type="region of interest" description="Disordered" evidence="7">
    <location>
        <begin position="415"/>
        <end position="592"/>
    </location>
</feature>
<dbReference type="SMART" id="SM00558">
    <property type="entry name" value="JmjC"/>
    <property type="match status" value="1"/>
</dbReference>
<dbReference type="SUPFAM" id="SSF51197">
    <property type="entry name" value="Clavaminate synthase-like"/>
    <property type="match status" value="1"/>
</dbReference>
<feature type="compositionally biased region" description="Basic and acidic residues" evidence="7">
    <location>
        <begin position="541"/>
        <end position="551"/>
    </location>
</feature>
<name>D8QQM9_SELML</name>
<protein>
    <recommendedName>
        <fullName evidence="8">JmjC domain-containing protein</fullName>
    </recommendedName>
</protein>
<keyword evidence="5" id="KW-0805">Transcription regulation</keyword>
<dbReference type="InterPro" id="IPR041667">
    <property type="entry name" value="Cupin_8"/>
</dbReference>
<feature type="region of interest" description="Disordered" evidence="7">
    <location>
        <begin position="46"/>
        <end position="66"/>
    </location>
</feature>
<dbReference type="PROSITE" id="PS51184">
    <property type="entry name" value="JMJC"/>
    <property type="match status" value="1"/>
</dbReference>
<gene>
    <name evidence="9" type="ORF">SELMODRAFT_437404</name>
</gene>
<proteinExistence type="inferred from homology"/>
<dbReference type="Gene3D" id="2.60.120.650">
    <property type="entry name" value="Cupin"/>
    <property type="match status" value="1"/>
</dbReference>
<evidence type="ECO:0000256" key="5">
    <source>
        <dbReference type="ARBA" id="ARBA00023015"/>
    </source>
</evidence>
<evidence type="ECO:0000256" key="2">
    <source>
        <dbReference type="ARBA" id="ARBA00022723"/>
    </source>
</evidence>
<dbReference type="Pfam" id="PF13621">
    <property type="entry name" value="Cupin_8"/>
    <property type="match status" value="1"/>
</dbReference>
<feature type="compositionally biased region" description="Acidic residues" evidence="7">
    <location>
        <begin position="479"/>
        <end position="492"/>
    </location>
</feature>
<feature type="compositionally biased region" description="Polar residues" evidence="7">
    <location>
        <begin position="417"/>
        <end position="428"/>
    </location>
</feature>
<accession>D8QQM9</accession>
<dbReference type="eggNOG" id="KOG1633">
    <property type="taxonomic scope" value="Eukaryota"/>
</dbReference>